<dbReference type="PhylomeDB" id="B3RNP8"/>
<dbReference type="CTD" id="6750547"/>
<dbReference type="PANTHER" id="PTHR22845">
    <property type="entry name" value="APOPTOTIC PROTEASE-ACTIVATING FACTOR 1"/>
    <property type="match status" value="1"/>
</dbReference>
<dbReference type="Proteomes" id="UP000009022">
    <property type="component" value="Unassembled WGS sequence"/>
</dbReference>
<accession>B3RNP8</accession>
<organism evidence="1 2">
    <name type="scientific">Trichoplax adhaerens</name>
    <name type="common">Trichoplax reptans</name>
    <dbReference type="NCBI Taxonomy" id="10228"/>
    <lineage>
        <taxon>Eukaryota</taxon>
        <taxon>Metazoa</taxon>
        <taxon>Placozoa</taxon>
        <taxon>Uniplacotomia</taxon>
        <taxon>Trichoplacea</taxon>
        <taxon>Trichoplacidae</taxon>
        <taxon>Trichoplax</taxon>
    </lineage>
</organism>
<dbReference type="GeneID" id="6750547"/>
<gene>
    <name evidence="1" type="ORF">TRIADDRAFT_53243</name>
</gene>
<evidence type="ECO:0000313" key="2">
    <source>
        <dbReference type="Proteomes" id="UP000009022"/>
    </source>
</evidence>
<keyword evidence="2" id="KW-1185">Reference proteome</keyword>
<protein>
    <submittedName>
        <fullName evidence="1">Uncharacterized protein</fullName>
    </submittedName>
</protein>
<name>B3RNP8_TRIAD</name>
<reference evidence="1 2" key="1">
    <citation type="journal article" date="2008" name="Nature">
        <title>The Trichoplax genome and the nature of placozoans.</title>
        <authorList>
            <person name="Srivastava M."/>
            <person name="Begovic E."/>
            <person name="Chapman J."/>
            <person name="Putnam N.H."/>
            <person name="Hellsten U."/>
            <person name="Kawashima T."/>
            <person name="Kuo A."/>
            <person name="Mitros T."/>
            <person name="Salamov A."/>
            <person name="Carpenter M.L."/>
            <person name="Signorovitch A.Y."/>
            <person name="Moreno M.A."/>
            <person name="Kamm K."/>
            <person name="Grimwood J."/>
            <person name="Schmutz J."/>
            <person name="Shapiro H."/>
            <person name="Grigoriev I.V."/>
            <person name="Buss L.W."/>
            <person name="Schierwater B."/>
            <person name="Dellaporta S.L."/>
            <person name="Rokhsar D.S."/>
        </authorList>
    </citation>
    <scope>NUCLEOTIDE SEQUENCE [LARGE SCALE GENOMIC DNA]</scope>
    <source>
        <strain evidence="1 2">Grell-BS-1999</strain>
    </source>
</reference>
<dbReference type="HOGENOM" id="CLU_428533_0_0_1"/>
<dbReference type="EMBL" id="DS985242">
    <property type="protein sequence ID" value="EDV28052.1"/>
    <property type="molecule type" value="Genomic_DNA"/>
</dbReference>
<dbReference type="PANTHER" id="PTHR22845:SF5">
    <property type="entry name" value="APOPTOTIC PROTEASE-ACTIVATING FACTOR 1"/>
    <property type="match status" value="1"/>
</dbReference>
<dbReference type="InParanoid" id="B3RNP8"/>
<dbReference type="AlphaFoldDB" id="B3RNP8"/>
<sequence length="639" mass="72574">MTSTSDGDVSFRYSGDLAAYGLESEAYSWRENQETDKEAPPKKNLEISDNQILLTNNEFKVYNVDKSEQIYLVGNSQQGDINNQFHHLQFCPAMPKCSMVMTYGSHEVRFVLGKSKVMELEPWFCLLSIEVPACIYSKDNHYIPTDNFEHGLEIRCINYINNNAGFIILRYKSYKNDFKGVLGLINMNKDDIDSNGYFTEFSSRFQPIWHDIVDSDSISVSNIQKFAEDSDYSTESEDEESLTDSVSISISSDQLGELGTEIQFMKDSDCISVSNDQQFIVLDPDLCTISKIVVFRVENGLVQSYTRLPCHDRCQVVRLIPSTNQLLVFEYKHKHCIYEYSLQDDKDVDADKSVQHFQKTISDFLKPTISFLEPEIALSVSTGDIGLVLLSFDAYEVKSKSAKDKAAKITNALLPYHKVILPIMSLIVCDVCRMLERQIIALGQTNSVGNLQILANTVIHRVLNYISKIQIYKGQETSLIDIEDLARKFVVGVFEGASKKSSKLLLIEYREMKYEISCGTLLSYVPVINDSLIGEGKACDRKDASTGYEKIWGYRNLSLLADPCYGYKASNNFKSNSEEYELNRLDFDILKNYTSQNRLCKIKDFESLRCYSLQILKLSLCDNKTDSGKDGPKDTPKIT</sequence>
<evidence type="ECO:0000313" key="1">
    <source>
        <dbReference type="EMBL" id="EDV28052.1"/>
    </source>
</evidence>
<dbReference type="RefSeq" id="XP_002109886.1">
    <property type="nucleotide sequence ID" value="XM_002109850.1"/>
</dbReference>
<proteinExistence type="predicted"/>
<dbReference type="KEGG" id="tad:TRIADDRAFT_53243"/>